<accession>A0AAD9CJZ8</accession>
<name>A0AAD9CJZ8_DISEL</name>
<dbReference type="Proteomes" id="UP001228049">
    <property type="component" value="Unassembled WGS sequence"/>
</dbReference>
<gene>
    <name evidence="1" type="ORF">KUDE01_003991</name>
</gene>
<evidence type="ECO:0000313" key="2">
    <source>
        <dbReference type="Proteomes" id="UP001228049"/>
    </source>
</evidence>
<dbReference type="EMBL" id="JASDAP010000006">
    <property type="protein sequence ID" value="KAK1901019.1"/>
    <property type="molecule type" value="Genomic_DNA"/>
</dbReference>
<comment type="caution">
    <text evidence="1">The sequence shown here is derived from an EMBL/GenBank/DDBJ whole genome shotgun (WGS) entry which is preliminary data.</text>
</comment>
<evidence type="ECO:0000313" key="1">
    <source>
        <dbReference type="EMBL" id="KAK1901019.1"/>
    </source>
</evidence>
<organism evidence="1 2">
    <name type="scientific">Dissostichus eleginoides</name>
    <name type="common">Patagonian toothfish</name>
    <name type="synonym">Dissostichus amissus</name>
    <dbReference type="NCBI Taxonomy" id="100907"/>
    <lineage>
        <taxon>Eukaryota</taxon>
        <taxon>Metazoa</taxon>
        <taxon>Chordata</taxon>
        <taxon>Craniata</taxon>
        <taxon>Vertebrata</taxon>
        <taxon>Euteleostomi</taxon>
        <taxon>Actinopterygii</taxon>
        <taxon>Neopterygii</taxon>
        <taxon>Teleostei</taxon>
        <taxon>Neoteleostei</taxon>
        <taxon>Acanthomorphata</taxon>
        <taxon>Eupercaria</taxon>
        <taxon>Perciformes</taxon>
        <taxon>Notothenioidei</taxon>
        <taxon>Nototheniidae</taxon>
        <taxon>Dissostichus</taxon>
    </lineage>
</organism>
<keyword evidence="2" id="KW-1185">Reference proteome</keyword>
<reference evidence="1" key="1">
    <citation type="submission" date="2023-04" db="EMBL/GenBank/DDBJ databases">
        <title>Chromosome-level genome of Chaenocephalus aceratus.</title>
        <authorList>
            <person name="Park H."/>
        </authorList>
    </citation>
    <scope>NUCLEOTIDE SEQUENCE</scope>
    <source>
        <strain evidence="1">DE</strain>
        <tissue evidence="1">Muscle</tissue>
    </source>
</reference>
<proteinExistence type="predicted"/>
<sequence length="90" mass="9879">MGAGSSQITYVLEMYQKTSGDQCVLPDVGIDESLLKYSGTDSNAVLQAYSNEMVNQVPRHSSDINNNLKTLIHQNGSYILPSEGYFGFNL</sequence>
<dbReference type="AlphaFoldDB" id="A0AAD9CJZ8"/>
<protein>
    <submittedName>
        <fullName evidence="1">Dihydroxy-acid dehydratase</fullName>
    </submittedName>
</protein>